<keyword evidence="1" id="KW-0547">Nucleotide-binding</keyword>
<dbReference type="GO" id="GO:0004386">
    <property type="term" value="F:helicase activity"/>
    <property type="evidence" value="ECO:0007669"/>
    <property type="project" value="UniProtKB-KW"/>
</dbReference>
<dbReference type="CDD" id="cd00198">
    <property type="entry name" value="vWFA"/>
    <property type="match status" value="1"/>
</dbReference>
<accession>A0A146K9I7</accession>
<dbReference type="AlphaFoldDB" id="A0A146K9I7"/>
<dbReference type="EMBL" id="GDID01003359">
    <property type="protein sequence ID" value="JAP93247.1"/>
    <property type="molecule type" value="Transcribed_RNA"/>
</dbReference>
<reference evidence="1" key="1">
    <citation type="submission" date="2015-07" db="EMBL/GenBank/DDBJ databases">
        <title>Adaptation to a free-living lifestyle via gene acquisitions in the diplomonad Trepomonas sp. PC1.</title>
        <authorList>
            <person name="Xu F."/>
            <person name="Jerlstrom-Hultqvist J."/>
            <person name="Kolisko M."/>
            <person name="Simpson A.G.B."/>
            <person name="Roger A.J."/>
            <person name="Svard S.G."/>
            <person name="Andersson J.O."/>
        </authorList>
    </citation>
    <scope>NUCLEOTIDE SEQUENCE</scope>
    <source>
        <strain evidence="1">PC1</strain>
    </source>
</reference>
<organism evidence="1">
    <name type="scientific">Trepomonas sp. PC1</name>
    <dbReference type="NCBI Taxonomy" id="1076344"/>
    <lineage>
        <taxon>Eukaryota</taxon>
        <taxon>Metamonada</taxon>
        <taxon>Diplomonadida</taxon>
        <taxon>Hexamitidae</taxon>
        <taxon>Hexamitinae</taxon>
        <taxon>Trepomonas</taxon>
    </lineage>
</organism>
<evidence type="ECO:0000313" key="1">
    <source>
        <dbReference type="EMBL" id="JAP93247.1"/>
    </source>
</evidence>
<proteinExistence type="predicted"/>
<name>A0A146K9I7_9EUKA</name>
<keyword evidence="1" id="KW-0067">ATP-binding</keyword>
<sequence>VFVAIKKDQINLEVKEANKFEIFIHFGDNYNIYECKSQNAISAFQQFLQQGNIKEDCKSSFCYHTKDLNHFKPDQYVNIYQSIGCSKAYFCDKQWFLFAINKPQFDQVIQNVKRNSIVQSMNQIVPIGSHAVGHIQPYKGPTIADKSFYQHTGMVTQTLTQDIRYVEPPKPPKVKPSRTVILMDATGSMSGLLQKAKDTVSAMFERANQVLKEHNCKQQYFLQFVAFRNYNSYGNQKLLEKSMWESDHNNLKNFIQGVKAEAGSSWGQEAIEVALQYVNKQEYKYHNITQAILIGDIGPNTREQVKMGRANQDFKNTQFAQETFWETEADKLKKSKIPVHSFYVLQSAKQAFEQIAQRTGGQSKFLDINSFTGAEDLTHVVTEAILNNIGGEEFVKTYRKRYVVKTITTVTQVKQVINGRK</sequence>
<keyword evidence="1" id="KW-0347">Helicase</keyword>
<dbReference type="SUPFAM" id="SSF53300">
    <property type="entry name" value="vWA-like"/>
    <property type="match status" value="1"/>
</dbReference>
<feature type="non-terminal residue" evidence="1">
    <location>
        <position position="1"/>
    </location>
</feature>
<protein>
    <submittedName>
        <fullName evidence="1">Helicase-related protein</fullName>
    </submittedName>
</protein>
<keyword evidence="1" id="KW-0378">Hydrolase</keyword>
<dbReference type="InterPro" id="IPR036465">
    <property type="entry name" value="vWFA_dom_sf"/>
</dbReference>
<gene>
    <name evidence="1" type="ORF">TPC1_14546</name>
</gene>
<dbReference type="Gene3D" id="3.40.50.410">
    <property type="entry name" value="von Willebrand factor, type A domain"/>
    <property type="match status" value="1"/>
</dbReference>